<keyword evidence="1 2" id="KW-0732">Signal</keyword>
<dbReference type="OrthoDB" id="9816120at2"/>
<dbReference type="Gene3D" id="2.130.10.130">
    <property type="entry name" value="Integrin alpha, N-terminal"/>
    <property type="match status" value="1"/>
</dbReference>
<sequence>MKLYQMYQGNNYQVAKICTPVLMLAMAAFSNPVTAQQKKTFFVNEQANPLKSYAVPSNRESHPFFIDIDGDGDLDCFSGEYTNSQVSKIYYYRNDGTNRKPVFKPVSGQFNPLSKVEANTLSIPYFVDIDGDGDYDCFIGEGTTGAVMYYKNTGSATHPNFQKQSAAFNPLSMVKFSTSDVANPAFADIDADGDYDCLIADEAGYLNYFKNTGTVDKPVFEHMEDRDNPFESLSSQGGIYNVSFEDWNKDGLIDLFINTAYYRNIGTKVRPQFSSGSDDKPVFQDVSAYKYTYNPLRWVDLNDDGVKEVVQGSAKGGFVYQTFTANKGKVAHIASNVAVHVSPNPSSNEFTLSISPAAPSIIRVIDVQGKLLSTQITGSSTVKFGTELKPGVYILQIMQNNEVIYNQKIIKE</sequence>
<evidence type="ECO:0000256" key="1">
    <source>
        <dbReference type="ARBA" id="ARBA00022729"/>
    </source>
</evidence>
<evidence type="ECO:0000259" key="3">
    <source>
        <dbReference type="Pfam" id="PF18962"/>
    </source>
</evidence>
<dbReference type="InterPro" id="IPR028994">
    <property type="entry name" value="Integrin_alpha_N"/>
</dbReference>
<dbReference type="SUPFAM" id="SSF69318">
    <property type="entry name" value="Integrin alpha N-terminal domain"/>
    <property type="match status" value="1"/>
</dbReference>
<keyword evidence="5" id="KW-1185">Reference proteome</keyword>
<dbReference type="AlphaFoldDB" id="A0A4U3KZT6"/>
<dbReference type="Pfam" id="PF13517">
    <property type="entry name" value="FG-GAP_3"/>
    <property type="match status" value="1"/>
</dbReference>
<proteinExistence type="predicted"/>
<feature type="chain" id="PRO_5020361467" evidence="2">
    <location>
        <begin position="36"/>
        <end position="412"/>
    </location>
</feature>
<feature type="signal peptide" evidence="2">
    <location>
        <begin position="1"/>
        <end position="35"/>
    </location>
</feature>
<organism evidence="4 5">
    <name type="scientific">Ilyomonas limi</name>
    <dbReference type="NCBI Taxonomy" id="2575867"/>
    <lineage>
        <taxon>Bacteria</taxon>
        <taxon>Pseudomonadati</taxon>
        <taxon>Bacteroidota</taxon>
        <taxon>Chitinophagia</taxon>
        <taxon>Chitinophagales</taxon>
        <taxon>Chitinophagaceae</taxon>
        <taxon>Ilyomonas</taxon>
    </lineage>
</organism>
<dbReference type="Pfam" id="PF18962">
    <property type="entry name" value="Por_Secre_tail"/>
    <property type="match status" value="1"/>
</dbReference>
<dbReference type="NCBIfam" id="TIGR04183">
    <property type="entry name" value="Por_Secre_tail"/>
    <property type="match status" value="1"/>
</dbReference>
<dbReference type="RefSeq" id="WP_137262095.1">
    <property type="nucleotide sequence ID" value="NZ_SZQL01000009.1"/>
</dbReference>
<comment type="caution">
    <text evidence="4">The sequence shown here is derived from an EMBL/GenBank/DDBJ whole genome shotgun (WGS) entry which is preliminary data.</text>
</comment>
<protein>
    <submittedName>
        <fullName evidence="4">T9SS type A sorting domain-containing protein</fullName>
    </submittedName>
</protein>
<accession>A0A4U3KZT6</accession>
<evidence type="ECO:0000313" key="5">
    <source>
        <dbReference type="Proteomes" id="UP000305848"/>
    </source>
</evidence>
<reference evidence="4 5" key="1">
    <citation type="submission" date="2019-05" db="EMBL/GenBank/DDBJ databases">
        <title>Panacibacter sp. strain 17mud1-8 Genome sequencing and assembly.</title>
        <authorList>
            <person name="Chhetri G."/>
        </authorList>
    </citation>
    <scope>NUCLEOTIDE SEQUENCE [LARGE SCALE GENOMIC DNA]</scope>
    <source>
        <strain evidence="4 5">17mud1-8</strain>
    </source>
</reference>
<dbReference type="InterPro" id="IPR013517">
    <property type="entry name" value="FG-GAP"/>
</dbReference>
<dbReference type="Proteomes" id="UP000305848">
    <property type="component" value="Unassembled WGS sequence"/>
</dbReference>
<evidence type="ECO:0000313" key="4">
    <source>
        <dbReference type="EMBL" id="TKK67992.1"/>
    </source>
</evidence>
<dbReference type="PANTHER" id="PTHR44103">
    <property type="entry name" value="PROPROTEIN CONVERTASE P"/>
    <property type="match status" value="1"/>
</dbReference>
<dbReference type="PANTHER" id="PTHR44103:SF1">
    <property type="entry name" value="PROPROTEIN CONVERTASE P"/>
    <property type="match status" value="1"/>
</dbReference>
<feature type="domain" description="Secretion system C-terminal sorting" evidence="3">
    <location>
        <begin position="342"/>
        <end position="410"/>
    </location>
</feature>
<gene>
    <name evidence="4" type="ORF">FC093_12305</name>
</gene>
<name>A0A4U3KZT6_9BACT</name>
<evidence type="ECO:0000256" key="2">
    <source>
        <dbReference type="SAM" id="SignalP"/>
    </source>
</evidence>
<dbReference type="EMBL" id="SZQL01000009">
    <property type="protein sequence ID" value="TKK67992.1"/>
    <property type="molecule type" value="Genomic_DNA"/>
</dbReference>
<dbReference type="InterPro" id="IPR026444">
    <property type="entry name" value="Secre_tail"/>
</dbReference>